<keyword evidence="3 5" id="KW-1133">Transmembrane helix</keyword>
<evidence type="ECO:0000256" key="3">
    <source>
        <dbReference type="ARBA" id="ARBA00022989"/>
    </source>
</evidence>
<feature type="transmembrane region" description="Helical" evidence="5">
    <location>
        <begin position="161"/>
        <end position="181"/>
    </location>
</feature>
<dbReference type="EMBL" id="SVNY01000001">
    <property type="protein sequence ID" value="MBE6831990.1"/>
    <property type="molecule type" value="Genomic_DNA"/>
</dbReference>
<dbReference type="InterPro" id="IPR002293">
    <property type="entry name" value="AA/rel_permease1"/>
</dbReference>
<feature type="transmembrane region" description="Helical" evidence="5">
    <location>
        <begin position="91"/>
        <end position="117"/>
    </location>
</feature>
<feature type="transmembrane region" description="Helical" evidence="5">
    <location>
        <begin position="409"/>
        <end position="427"/>
    </location>
</feature>
<feature type="transmembrane region" description="Helical" evidence="5">
    <location>
        <begin position="46"/>
        <end position="70"/>
    </location>
</feature>
<dbReference type="PIRSF" id="PIRSF006060">
    <property type="entry name" value="AA_transporter"/>
    <property type="match status" value="1"/>
</dbReference>
<name>A0A928Q3J1_9FIRM</name>
<feature type="transmembrane region" description="Helical" evidence="5">
    <location>
        <begin position="187"/>
        <end position="207"/>
    </location>
</feature>
<dbReference type="AlphaFoldDB" id="A0A928Q3J1"/>
<evidence type="ECO:0000256" key="2">
    <source>
        <dbReference type="ARBA" id="ARBA00022692"/>
    </source>
</evidence>
<evidence type="ECO:0000256" key="1">
    <source>
        <dbReference type="ARBA" id="ARBA00004141"/>
    </source>
</evidence>
<feature type="transmembrane region" description="Helical" evidence="5">
    <location>
        <begin position="270"/>
        <end position="294"/>
    </location>
</feature>
<evidence type="ECO:0000256" key="5">
    <source>
        <dbReference type="SAM" id="Phobius"/>
    </source>
</evidence>
<dbReference type="Gene3D" id="1.20.1740.10">
    <property type="entry name" value="Amino acid/polyamine transporter I"/>
    <property type="match status" value="1"/>
</dbReference>
<proteinExistence type="predicted"/>
<dbReference type="GO" id="GO:0016020">
    <property type="term" value="C:membrane"/>
    <property type="evidence" value="ECO:0007669"/>
    <property type="project" value="UniProtKB-SubCell"/>
</dbReference>
<feature type="transmembrane region" description="Helical" evidence="5">
    <location>
        <begin position="129"/>
        <end position="149"/>
    </location>
</feature>
<comment type="subcellular location">
    <subcellularLocation>
        <location evidence="1">Membrane</location>
        <topology evidence="1">Multi-pass membrane protein</topology>
    </subcellularLocation>
</comment>
<protein>
    <submittedName>
        <fullName evidence="6">Amino acid permease</fullName>
    </submittedName>
</protein>
<dbReference type="Proteomes" id="UP000754750">
    <property type="component" value="Unassembled WGS sequence"/>
</dbReference>
<dbReference type="RefSeq" id="WP_020073201.1">
    <property type="nucleotide sequence ID" value="NZ_JBKWRC010000001.1"/>
</dbReference>
<accession>A0A928Q3J1</accession>
<keyword evidence="2 5" id="KW-0812">Transmembrane</keyword>
<evidence type="ECO:0000313" key="7">
    <source>
        <dbReference type="Proteomes" id="UP000754750"/>
    </source>
</evidence>
<dbReference type="GO" id="GO:0015179">
    <property type="term" value="F:L-amino acid transmembrane transporter activity"/>
    <property type="evidence" value="ECO:0007669"/>
    <property type="project" value="TreeGrafter"/>
</dbReference>
<feature type="transmembrane region" description="Helical" evidence="5">
    <location>
        <begin position="227"/>
        <end position="250"/>
    </location>
</feature>
<dbReference type="PANTHER" id="PTHR11785">
    <property type="entry name" value="AMINO ACID TRANSPORTER"/>
    <property type="match status" value="1"/>
</dbReference>
<feature type="transmembrane region" description="Helical" evidence="5">
    <location>
        <begin position="352"/>
        <end position="372"/>
    </location>
</feature>
<comment type="caution">
    <text evidence="6">The sequence shown here is derived from an EMBL/GenBank/DDBJ whole genome shotgun (WGS) entry which is preliminary data.</text>
</comment>
<evidence type="ECO:0000256" key="4">
    <source>
        <dbReference type="ARBA" id="ARBA00023136"/>
    </source>
</evidence>
<dbReference type="Pfam" id="PF13520">
    <property type="entry name" value="AA_permease_2"/>
    <property type="match status" value="1"/>
</dbReference>
<organism evidence="6 7">
    <name type="scientific">Faecalispora sporosphaeroides</name>
    <dbReference type="NCBI Taxonomy" id="1549"/>
    <lineage>
        <taxon>Bacteria</taxon>
        <taxon>Bacillati</taxon>
        <taxon>Bacillota</taxon>
        <taxon>Clostridia</taxon>
        <taxon>Eubacteriales</taxon>
        <taxon>Oscillospiraceae</taxon>
        <taxon>Faecalispora</taxon>
    </lineage>
</organism>
<dbReference type="InterPro" id="IPR050598">
    <property type="entry name" value="AminoAcid_Transporter"/>
</dbReference>
<feature type="transmembrane region" description="Helical" evidence="5">
    <location>
        <begin position="329"/>
        <end position="346"/>
    </location>
</feature>
<sequence length="436" mass="45621">MEKSTLKKSVTVVEAMAIVVGMIIGSGIFLKPGVVLGNAGSPAMSIAAWIAGGIITLASALSVAEIASAIPKSGGLYTYLEELYDERAGFLLGWVQTVISYPASVAAQAIAFSIYAAYFIPISGVQQKLLAAGVLIFILVMNILSTKCGGVIQTLATVGKLIPIVAIIGVGLLSPSIPGFAGSAQEALQGAGFGAAILGTLWAYDGWIGVTNMAGELKNPSKTLPKVISVGVLFVIVVYALFNLAVFRALPLSQIVASATPGADAANVLFGEGGAAFITAGIMVSVFGALNGYLMTAARVPQAMGERGQLPFSAILGAVHPKLRTPANALIFQSILALVYIFSGTFNTLTDMLVFVLWIFFTMGVLGVFILRKRHRPEEGKYRVPLYPVTPIIGAVGGVYILISTLVDAPARSVIGIAITLLGLPVYQWMKKKKRQ</sequence>
<dbReference type="PANTHER" id="PTHR11785:SF512">
    <property type="entry name" value="SOBREMESA, ISOFORM B"/>
    <property type="match status" value="1"/>
</dbReference>
<reference evidence="6" key="1">
    <citation type="submission" date="2019-04" db="EMBL/GenBank/DDBJ databases">
        <title>Evolution of Biomass-Degrading Anaerobic Consortia Revealed by Metagenomics.</title>
        <authorList>
            <person name="Peng X."/>
        </authorList>
    </citation>
    <scope>NUCLEOTIDE SEQUENCE</scope>
    <source>
        <strain evidence="6">SIG551</strain>
    </source>
</reference>
<keyword evidence="4 5" id="KW-0472">Membrane</keyword>
<feature type="transmembrane region" description="Helical" evidence="5">
    <location>
        <begin position="384"/>
        <end position="403"/>
    </location>
</feature>
<feature type="transmembrane region" description="Helical" evidence="5">
    <location>
        <begin position="12"/>
        <end position="34"/>
    </location>
</feature>
<evidence type="ECO:0000313" key="6">
    <source>
        <dbReference type="EMBL" id="MBE6831990.1"/>
    </source>
</evidence>
<gene>
    <name evidence="6" type="ORF">E7512_00125</name>
</gene>